<dbReference type="RefSeq" id="WP_220205430.1">
    <property type="nucleotide sequence ID" value="NZ_BNJK01000001.1"/>
</dbReference>
<feature type="compositionally biased region" description="Basic and acidic residues" evidence="1">
    <location>
        <begin position="9"/>
        <end position="22"/>
    </location>
</feature>
<sequence length="128" mass="15263">MAGTQDPTQPKKEKKVREPKDPNLRCKAYKFRLYPTQKQVGKLEWMLRRCKELYNAAIEERREVYRMCSISVSYRMQADQLPAIKQLREEYQGLHSQVLQDVLKRLDREDQNLHTQKGGRAMVCHRDL</sequence>
<evidence type="ECO:0000259" key="2">
    <source>
        <dbReference type="Pfam" id="PF12323"/>
    </source>
</evidence>
<dbReference type="InterPro" id="IPR021027">
    <property type="entry name" value="Transposase_put_HTH"/>
</dbReference>
<organism evidence="3 4">
    <name type="scientific">Reticulibacter mediterranei</name>
    <dbReference type="NCBI Taxonomy" id="2778369"/>
    <lineage>
        <taxon>Bacteria</taxon>
        <taxon>Bacillati</taxon>
        <taxon>Chloroflexota</taxon>
        <taxon>Ktedonobacteria</taxon>
        <taxon>Ktedonobacterales</taxon>
        <taxon>Reticulibacteraceae</taxon>
        <taxon>Reticulibacter</taxon>
    </lineage>
</organism>
<dbReference type="Proteomes" id="UP000597444">
    <property type="component" value="Unassembled WGS sequence"/>
</dbReference>
<comment type="caution">
    <text evidence="3">The sequence shown here is derived from an EMBL/GenBank/DDBJ whole genome shotgun (WGS) entry which is preliminary data.</text>
</comment>
<dbReference type="AlphaFoldDB" id="A0A8J3ILM5"/>
<reference evidence="3" key="1">
    <citation type="submission" date="2020-10" db="EMBL/GenBank/DDBJ databases">
        <title>Taxonomic study of unclassified bacteria belonging to the class Ktedonobacteria.</title>
        <authorList>
            <person name="Yabe S."/>
            <person name="Wang C.M."/>
            <person name="Zheng Y."/>
            <person name="Sakai Y."/>
            <person name="Cavaletti L."/>
            <person name="Monciardini P."/>
            <person name="Donadio S."/>
        </authorList>
    </citation>
    <scope>NUCLEOTIDE SEQUENCE</scope>
    <source>
        <strain evidence="3">ID150040</strain>
    </source>
</reference>
<keyword evidence="4" id="KW-1185">Reference proteome</keyword>
<evidence type="ECO:0000313" key="4">
    <source>
        <dbReference type="Proteomes" id="UP000597444"/>
    </source>
</evidence>
<gene>
    <name evidence="3" type="ORF">KSF_047630</name>
</gene>
<dbReference type="Pfam" id="PF12323">
    <property type="entry name" value="HTH_OrfB_IS605"/>
    <property type="match status" value="1"/>
</dbReference>
<evidence type="ECO:0000313" key="3">
    <source>
        <dbReference type="EMBL" id="GHO94715.1"/>
    </source>
</evidence>
<protein>
    <recommendedName>
        <fullName evidence="2">Transposase putative helix-turn-helix domain-containing protein</fullName>
    </recommendedName>
</protein>
<dbReference type="EMBL" id="BNJK01000001">
    <property type="protein sequence ID" value="GHO94715.1"/>
    <property type="molecule type" value="Genomic_DNA"/>
</dbReference>
<feature type="domain" description="Transposase putative helix-turn-helix" evidence="2">
    <location>
        <begin position="27"/>
        <end position="66"/>
    </location>
</feature>
<evidence type="ECO:0000256" key="1">
    <source>
        <dbReference type="SAM" id="MobiDB-lite"/>
    </source>
</evidence>
<accession>A0A8J3ILM5</accession>
<proteinExistence type="predicted"/>
<name>A0A8J3ILM5_9CHLR</name>
<feature type="region of interest" description="Disordered" evidence="1">
    <location>
        <begin position="1"/>
        <end position="22"/>
    </location>
</feature>